<sequence length="138" mass="14935">MQPSTVTDLVDVLEHAIRLLRRLSTAGGLSHTASSTLSRLIREGPMRITELANAEAASQPGMTQLVSRMEREGWVARAASPDDRRGVVVTVTDTGADLMRRRRTERTDSLRAMFDGLDPADRAAITAALPALARLVTA</sequence>
<dbReference type="PANTHER" id="PTHR39515:SF2">
    <property type="entry name" value="HTH-TYPE TRANSCRIPTIONAL REGULATOR RV0880"/>
    <property type="match status" value="1"/>
</dbReference>
<protein>
    <submittedName>
        <fullName evidence="2">MarR family transcriptional regulator</fullName>
    </submittedName>
</protein>
<name>A0A8J4DZK2_9ACTN</name>
<dbReference type="InterPro" id="IPR036390">
    <property type="entry name" value="WH_DNA-bd_sf"/>
</dbReference>
<dbReference type="PROSITE" id="PS50995">
    <property type="entry name" value="HTH_MARR_2"/>
    <property type="match status" value="1"/>
</dbReference>
<reference evidence="2" key="1">
    <citation type="submission" date="2021-01" db="EMBL/GenBank/DDBJ databases">
        <title>Whole genome shotgun sequence of Virgisporangium aurantiacum NBRC 16421.</title>
        <authorList>
            <person name="Komaki H."/>
            <person name="Tamura T."/>
        </authorList>
    </citation>
    <scope>NUCLEOTIDE SEQUENCE</scope>
    <source>
        <strain evidence="2">NBRC 16421</strain>
    </source>
</reference>
<feature type="domain" description="HTH marR-type" evidence="1">
    <location>
        <begin position="6"/>
        <end position="134"/>
    </location>
</feature>
<dbReference type="InterPro" id="IPR000835">
    <property type="entry name" value="HTH_MarR-typ"/>
</dbReference>
<dbReference type="Proteomes" id="UP000612585">
    <property type="component" value="Unassembled WGS sequence"/>
</dbReference>
<dbReference type="GO" id="GO:0003700">
    <property type="term" value="F:DNA-binding transcription factor activity"/>
    <property type="evidence" value="ECO:0007669"/>
    <property type="project" value="InterPro"/>
</dbReference>
<dbReference type="EMBL" id="BOPG01000021">
    <property type="protein sequence ID" value="GIJ55648.1"/>
    <property type="molecule type" value="Genomic_DNA"/>
</dbReference>
<evidence type="ECO:0000259" key="1">
    <source>
        <dbReference type="PROSITE" id="PS50995"/>
    </source>
</evidence>
<dbReference type="SMART" id="SM00347">
    <property type="entry name" value="HTH_MARR"/>
    <property type="match status" value="1"/>
</dbReference>
<organism evidence="2 3">
    <name type="scientific">Virgisporangium aurantiacum</name>
    <dbReference type="NCBI Taxonomy" id="175570"/>
    <lineage>
        <taxon>Bacteria</taxon>
        <taxon>Bacillati</taxon>
        <taxon>Actinomycetota</taxon>
        <taxon>Actinomycetes</taxon>
        <taxon>Micromonosporales</taxon>
        <taxon>Micromonosporaceae</taxon>
        <taxon>Virgisporangium</taxon>
    </lineage>
</organism>
<dbReference type="PANTHER" id="PTHR39515">
    <property type="entry name" value="CONSERVED PROTEIN"/>
    <property type="match status" value="1"/>
</dbReference>
<evidence type="ECO:0000313" key="3">
    <source>
        <dbReference type="Proteomes" id="UP000612585"/>
    </source>
</evidence>
<accession>A0A8J4DZK2</accession>
<gene>
    <name evidence="2" type="ORF">Vau01_031640</name>
</gene>
<evidence type="ECO:0000313" key="2">
    <source>
        <dbReference type="EMBL" id="GIJ55648.1"/>
    </source>
</evidence>
<dbReference type="Pfam" id="PF01047">
    <property type="entry name" value="MarR"/>
    <property type="match status" value="1"/>
</dbReference>
<proteinExistence type="predicted"/>
<dbReference type="Gene3D" id="1.10.10.10">
    <property type="entry name" value="Winged helix-like DNA-binding domain superfamily/Winged helix DNA-binding domain"/>
    <property type="match status" value="1"/>
</dbReference>
<dbReference type="AlphaFoldDB" id="A0A8J4DZK2"/>
<keyword evidence="3" id="KW-1185">Reference proteome</keyword>
<dbReference type="PRINTS" id="PR00598">
    <property type="entry name" value="HTHMARR"/>
</dbReference>
<dbReference type="InterPro" id="IPR036388">
    <property type="entry name" value="WH-like_DNA-bd_sf"/>
</dbReference>
<dbReference type="SUPFAM" id="SSF46785">
    <property type="entry name" value="Winged helix' DNA-binding domain"/>
    <property type="match status" value="1"/>
</dbReference>
<comment type="caution">
    <text evidence="2">The sequence shown here is derived from an EMBL/GenBank/DDBJ whole genome shotgun (WGS) entry which is preliminary data.</text>
</comment>
<dbReference type="InterPro" id="IPR052526">
    <property type="entry name" value="HTH-type_Bedaq_tolerance"/>
</dbReference>